<feature type="compositionally biased region" description="Polar residues" evidence="7">
    <location>
        <begin position="1840"/>
        <end position="1853"/>
    </location>
</feature>
<keyword evidence="8" id="KW-0418">Kinase</keyword>
<keyword evidence="8" id="KW-0675">Receptor</keyword>
<evidence type="ECO:0000256" key="1">
    <source>
        <dbReference type="ARBA" id="ARBA00004167"/>
    </source>
</evidence>
<keyword evidence="3" id="KW-0433">Leucine-rich repeat</keyword>
<reference evidence="8" key="1">
    <citation type="submission" date="2014-05" db="EMBL/GenBank/DDBJ databases">
        <title>The transcriptome of the halophilic microalga Tetraselmis sp. GSL018 isolated from the Great Salt Lake, Utah.</title>
        <authorList>
            <person name="Jinkerson R.E."/>
            <person name="D'Adamo S."/>
            <person name="Posewitz M.C."/>
        </authorList>
    </citation>
    <scope>NUCLEOTIDE SEQUENCE</scope>
    <source>
        <strain evidence="8">GSL018</strain>
    </source>
</reference>
<dbReference type="FunFam" id="3.80.10.10:FF:000095">
    <property type="entry name" value="LRR receptor-like serine/threonine-protein kinase GSO1"/>
    <property type="match status" value="3"/>
</dbReference>
<feature type="compositionally biased region" description="Low complexity" evidence="7">
    <location>
        <begin position="1113"/>
        <end position="1122"/>
    </location>
</feature>
<feature type="compositionally biased region" description="Low complexity" evidence="7">
    <location>
        <begin position="1162"/>
        <end position="1179"/>
    </location>
</feature>
<organism evidence="8">
    <name type="scientific">Tetraselmis sp. GSL018</name>
    <dbReference type="NCBI Taxonomy" id="582737"/>
    <lineage>
        <taxon>Eukaryota</taxon>
        <taxon>Viridiplantae</taxon>
        <taxon>Chlorophyta</taxon>
        <taxon>core chlorophytes</taxon>
        <taxon>Chlorodendrophyceae</taxon>
        <taxon>Chlorodendrales</taxon>
        <taxon>Chlorodendraceae</taxon>
        <taxon>Tetraselmis</taxon>
    </lineage>
</organism>
<dbReference type="InterPro" id="IPR032675">
    <property type="entry name" value="LRR_dom_sf"/>
</dbReference>
<dbReference type="GO" id="GO:0005930">
    <property type="term" value="C:axoneme"/>
    <property type="evidence" value="ECO:0007669"/>
    <property type="project" value="UniProtKB-SubCell"/>
</dbReference>
<dbReference type="PANTHER" id="PTHR48060">
    <property type="entry name" value="DNA DAMAGE-REPAIR/TOLERATION PROTEIN DRT100"/>
    <property type="match status" value="1"/>
</dbReference>
<feature type="region of interest" description="Disordered" evidence="7">
    <location>
        <begin position="1840"/>
        <end position="1865"/>
    </location>
</feature>
<feature type="non-terminal residue" evidence="8">
    <location>
        <position position="2473"/>
    </location>
</feature>
<accession>A0A061R707</accession>
<dbReference type="InterPro" id="IPR053211">
    <property type="entry name" value="DNA_repair-toleration"/>
</dbReference>
<keyword evidence="4" id="KW-0732">Signal</keyword>
<feature type="region of interest" description="Disordered" evidence="7">
    <location>
        <begin position="2374"/>
        <end position="2473"/>
    </location>
</feature>
<gene>
    <name evidence="8" type="ORF">TSPGSL018_14004</name>
</gene>
<feature type="region of interest" description="Disordered" evidence="7">
    <location>
        <begin position="1109"/>
        <end position="1180"/>
    </location>
</feature>
<dbReference type="GO" id="GO:0016301">
    <property type="term" value="F:kinase activity"/>
    <property type="evidence" value="ECO:0007669"/>
    <property type="project" value="UniProtKB-KW"/>
</dbReference>
<dbReference type="SMART" id="SM00369">
    <property type="entry name" value="LRR_TYP"/>
    <property type="match status" value="12"/>
</dbReference>
<feature type="compositionally biased region" description="Low complexity" evidence="7">
    <location>
        <begin position="2383"/>
        <end position="2400"/>
    </location>
</feature>
<dbReference type="Gene3D" id="3.80.10.10">
    <property type="entry name" value="Ribonuclease Inhibitor"/>
    <property type="match status" value="6"/>
</dbReference>
<evidence type="ECO:0000256" key="2">
    <source>
        <dbReference type="ARBA" id="ARBA00004430"/>
    </source>
</evidence>
<feature type="region of interest" description="Disordered" evidence="7">
    <location>
        <begin position="2223"/>
        <end position="2249"/>
    </location>
</feature>
<feature type="compositionally biased region" description="Low complexity" evidence="7">
    <location>
        <begin position="2454"/>
        <end position="2473"/>
    </location>
</feature>
<evidence type="ECO:0000256" key="6">
    <source>
        <dbReference type="ARBA" id="ARBA00023136"/>
    </source>
</evidence>
<proteinExistence type="predicted"/>
<evidence type="ECO:0000256" key="5">
    <source>
        <dbReference type="ARBA" id="ARBA00022737"/>
    </source>
</evidence>
<dbReference type="GO" id="GO:0016020">
    <property type="term" value="C:membrane"/>
    <property type="evidence" value="ECO:0007669"/>
    <property type="project" value="UniProtKB-SubCell"/>
</dbReference>
<dbReference type="SUPFAM" id="SSF52058">
    <property type="entry name" value="L domain-like"/>
    <property type="match status" value="3"/>
</dbReference>
<feature type="compositionally biased region" description="Polar residues" evidence="7">
    <location>
        <begin position="1138"/>
        <end position="1156"/>
    </location>
</feature>
<feature type="compositionally biased region" description="Pro residues" evidence="7">
    <location>
        <begin position="2401"/>
        <end position="2426"/>
    </location>
</feature>
<dbReference type="InterPro" id="IPR001611">
    <property type="entry name" value="Leu-rich_rpt"/>
</dbReference>
<keyword evidence="5" id="KW-0677">Repeat</keyword>
<evidence type="ECO:0000256" key="7">
    <source>
        <dbReference type="SAM" id="MobiDB-lite"/>
    </source>
</evidence>
<keyword evidence="6" id="KW-0472">Membrane</keyword>
<feature type="compositionally biased region" description="Low complexity" evidence="7">
    <location>
        <begin position="2228"/>
        <end position="2239"/>
    </location>
</feature>
<name>A0A061R707_9CHLO</name>
<dbReference type="Pfam" id="PF13855">
    <property type="entry name" value="LRR_8"/>
    <property type="match status" value="1"/>
</dbReference>
<protein>
    <submittedName>
        <fullName evidence="8">Leucine-rich repeat receptor protein kinase exs-like</fullName>
    </submittedName>
</protein>
<dbReference type="EMBL" id="GBEZ01020361">
    <property type="protein sequence ID" value="JAC66306.1"/>
    <property type="molecule type" value="Transcribed_RNA"/>
</dbReference>
<evidence type="ECO:0000256" key="4">
    <source>
        <dbReference type="ARBA" id="ARBA00022729"/>
    </source>
</evidence>
<sequence>MIPTQTGIGTSQKQLAFFTACVFGTVLVYAQLSFSPKDLEIFSAIPDSKLDSGALAEIWWTNISIDSTNSVTDGDAQRQFCAHECAVTYASDNCTSFDSSFTSGFCILAATTDSSYFIPAPGSTAYTLLPGSQVEDEASLIDWRTSLADSSALTDWGGPPCNIHESFWAGVVCSRGRVTGLNISGLPLQGPVDANPGFLASVGAMKAINLSHTELSGTLPASWSALRGLTHVNLRDNLLTGPIPPEWSSLTSLESVALSGNELTGGMPTDWGFTLPELRELDVSYNLLTGHLPWMLASSALRRISVQGNDFTGSVPSIWGSLSELELVECASNRLSGSIPSTLSQLQRLSVLDLRFNALTGALPAWMGALTALQELKLNRNNLHGQIPAEWSGMQSLRELSLAFTWASGQLPPWGGSAFPALARFDVTGLNGFTGELSAIANMFAGLGGSLRTLQLSETSVYGSLTAAVAALSQLQTLELSRSSIYSPSIPSEWSSLTGLGTLLLERIGLQGTVPSWVSSLTGLSHLDLADNDLTGTVPLYLETMTALRILKVGANQLTGPVPEGLSALSGMEELGLGSNFMTGTLPSAWADSWPDIVMLDVGQNQLSGTIPASWDSAANFGRLEVLRACCSGLSGAVPSLSNLPSVREVDLSDNSLSGPLPVAVSGLSALEVLNLCGNSMITGTLPPEYTGLGSLRELALCHLSLTGPIPSSWTAMAWLESLLLGDNALTGPLDPALFTLPQLRSLSLSYSSFSSVGTLPEPGASAAAPLEHLDLAGCGFSGPLSAAFVSSFPGLTSLSLVDNSLTGALPLELTSLGQLTNLDLSWNMWGSSIPPEYAAAFASMQSFSASGAALIGQVPVSWICGWLQSLSLLDLSSNSLTGPLPVVLSSSDQLDYVDLSGNQLAGTLPASWGSLTPMHYMDLSGNHLTGTLPAAWGSGLSSVEFLVVGGNPLSGSLPPEWSGMSALGYLFASGAGVGGLLPPEWSALSSLWALDLSSNALSGPLPPAWSSLSLLEQLDVGSNALTGAFPLCEWQALAQLRYLDVSGNQLTGGDPGSAAAAAYPSLMDFATSGNNFTGISSASDCVASYSEGSYGYFSEYPSEASSEHFSSHDSSSGYVSEYPPDTSSEYLGHDISDASSQYDSSGYSDNTSSTDYGPYVSSSADYESDSPSNSGNSSEVYEPAASIVTGLVQFPESVPEDLISLMPLFLSSLSHFTGLEEEHVLLSSVSYNVEKGIEIAFNVVFLTQSSHRRHLLQSSFVEDAVLLVDAINNNVSDVFPLGDFSIYGGAIVPSESPASSYEYTGELPPELQPLPAGSYDEFDWNALAETLTDDGSSGHYASSMDYSFSSYGEYTDASSAHSMHYGSEAETDNFDSGSAGDYRQTLVMQFDATFLDLLWNDWPGVGYLYIQTVSSAFGKPPEFVKINSVYNASGLAVETSVIIPIQEIMDLLYWQGEFANSLAFSSGETSLLWADGLGNYSVSGVSIVAYDGWPGDATLPAIATPHPIGYWHNYFTSSETNGSEATSDGSLFQDIVAVVTFHVVFPEAVSDDLSELGFLYVSAVAAAAGDLELERVLVHIYELAAAGIEFETNVVFPPMRVPASRRSLLSVDYFSLAFSLQESLEWGIGAVFPAEDFGPFGPAELKAGVPVEQFSYSGGLPPGLAPLPPGSYASLDWRSPSVFTPAGIPSPSGSASSNSSQELYEPQTLVLDFEVDFEDQSVSDWYQVSLGYVPSLAQAAGQPLNHVKVFIDERSPNLQLSTTVIIPMVESGEYLRIKSDLIDVLDPMIQAGPLPWDSWQYGRFRVLGLSETVYQGLPGDPGIPQAAIPLSPGFWDDFWNNNQPSEGESSTPQSSASDDQGSGDSQTVVITIRLEFRVDFSGALEEDVRTLGHSYVLALSQAGGIAVERVQVSSIIALSPGLGFITAITFPSFEEQDGPQRRRLLQEQDWRQAAELLVQALRTAASSVFPSPVFGQYGLVQVWDGEVKELEARGQAPDSWRPLQQGAYEGDRFDWGRLIDSNSPSDPSGPPGPVDGSPDEGDDGPPGDSGSSTGQSVTLLVRFGVTFTTSQGCSFADEKAASDFLQWYVSSVSSFADSRGLQAAGLQLQRGSVKVAIRLNRGGGDVPSSQCGYPVEADTAVAFPSFSSGSVEESPVRTAVEDLVASVRNSPGAIFKDSAECSIARCGLPAVNSEQPKEEETVSSDGRPFDFGEGAFLTVDIPPDAFGDGNSSGNDNSPSSPPPQPPATIEVDSVAFTVVFDSLLSGSYEAGYLEQIQSGLDTVFSTLAGVPSERVKSVSFISGSDWETMYAVYFFPARRRSLLQQNTAQLFLSLLGNENLGNELTLELSSLGLQLPLNVSISVQDPQLERVLVDPNAPLPDPDQVGQPGQPGQGDQPTPGGQPGPGDQPTPDGQPGPGDQPPPGEQPGQGDQPTTDGQPGQGDQPPPGGQPGQGDQPTTDGQPGQGDQPPPG</sequence>
<feature type="region of interest" description="Disordered" evidence="7">
    <location>
        <begin position="2016"/>
        <end position="2056"/>
    </location>
</feature>
<evidence type="ECO:0000256" key="3">
    <source>
        <dbReference type="ARBA" id="ARBA00022614"/>
    </source>
</evidence>
<keyword evidence="8" id="KW-0808">Transferase</keyword>
<feature type="compositionally biased region" description="Low complexity" evidence="7">
    <location>
        <begin position="1854"/>
        <end position="1865"/>
    </location>
</feature>
<dbReference type="PANTHER" id="PTHR48060:SF21">
    <property type="entry name" value="L DOMAIN-LIKE PROTEIN"/>
    <property type="match status" value="1"/>
</dbReference>
<dbReference type="Pfam" id="PF00560">
    <property type="entry name" value="LRR_1"/>
    <property type="match status" value="1"/>
</dbReference>
<feature type="compositionally biased region" description="Low complexity" evidence="7">
    <location>
        <begin position="2427"/>
        <end position="2444"/>
    </location>
</feature>
<dbReference type="InterPro" id="IPR003591">
    <property type="entry name" value="Leu-rich_rpt_typical-subtyp"/>
</dbReference>
<evidence type="ECO:0000313" key="8">
    <source>
        <dbReference type="EMBL" id="JAC66306.1"/>
    </source>
</evidence>
<comment type="subcellular location">
    <subcellularLocation>
        <location evidence="2">Cytoplasm</location>
        <location evidence="2">Cytoskeleton</location>
        <location evidence="2">Cilium axoneme</location>
    </subcellularLocation>
    <subcellularLocation>
        <location evidence="1">Membrane</location>
        <topology evidence="1">Single-pass membrane protein</topology>
    </subcellularLocation>
</comment>